<evidence type="ECO:0000256" key="2">
    <source>
        <dbReference type="ARBA" id="ARBA00007738"/>
    </source>
</evidence>
<dbReference type="GO" id="GO:0000118">
    <property type="term" value="C:histone deacetylase complex"/>
    <property type="evidence" value="ECO:0007669"/>
    <property type="project" value="TreeGrafter"/>
</dbReference>
<keyword evidence="9" id="KW-0539">Nucleus</keyword>
<evidence type="ECO:0000256" key="5">
    <source>
        <dbReference type="ARBA" id="ARBA00022801"/>
    </source>
</evidence>
<dbReference type="InterPro" id="IPR023696">
    <property type="entry name" value="Ureohydrolase_dom_sf"/>
</dbReference>
<evidence type="ECO:0000256" key="8">
    <source>
        <dbReference type="ARBA" id="ARBA00023163"/>
    </source>
</evidence>
<dbReference type="InterPro" id="IPR037138">
    <property type="entry name" value="His_deacetylse_dom_sf"/>
</dbReference>
<feature type="compositionally biased region" description="Low complexity" evidence="10">
    <location>
        <begin position="112"/>
        <end position="121"/>
    </location>
</feature>
<evidence type="ECO:0000256" key="4">
    <source>
        <dbReference type="ARBA" id="ARBA00022491"/>
    </source>
</evidence>
<dbReference type="InterPro" id="IPR023801">
    <property type="entry name" value="His_deacetylse_dom"/>
</dbReference>
<dbReference type="PRINTS" id="PR01270">
    <property type="entry name" value="HDASUPER"/>
</dbReference>
<accession>G0WKS7</accession>
<feature type="domain" description="Histone deacetylase" evidence="11">
    <location>
        <begin position="124"/>
        <end position="425"/>
    </location>
</feature>
<evidence type="ECO:0000313" key="12">
    <source>
        <dbReference type="EMBL" id="ADK66833.1"/>
    </source>
</evidence>
<keyword evidence="7" id="KW-0805">Transcription regulation</keyword>
<dbReference type="SUPFAM" id="SSF52768">
    <property type="entry name" value="Arginase/deacetylase"/>
    <property type="match status" value="1"/>
</dbReference>
<keyword evidence="8" id="KW-0804">Transcription</keyword>
<dbReference type="CDD" id="cd09992">
    <property type="entry name" value="HDAC_classII"/>
    <property type="match status" value="1"/>
</dbReference>
<evidence type="ECO:0000256" key="3">
    <source>
        <dbReference type="ARBA" id="ARBA00012111"/>
    </source>
</evidence>
<dbReference type="EC" id="3.5.1.98" evidence="3"/>
<feature type="region of interest" description="Disordered" evidence="10">
    <location>
        <begin position="480"/>
        <end position="502"/>
    </location>
</feature>
<organism evidence="12">
    <name type="scientific">Karlodinium veneficum</name>
    <name type="common">Dinoflagellate</name>
    <name type="synonym">Karlodinium micrum</name>
    <dbReference type="NCBI Taxonomy" id="407301"/>
    <lineage>
        <taxon>Eukaryota</taxon>
        <taxon>Sar</taxon>
        <taxon>Alveolata</taxon>
        <taxon>Dinophyceae</taxon>
        <taxon>Gymnodiniales</taxon>
        <taxon>Kareniaceae</taxon>
        <taxon>Karlodinium</taxon>
    </lineage>
</organism>
<evidence type="ECO:0000256" key="6">
    <source>
        <dbReference type="ARBA" id="ARBA00022853"/>
    </source>
</evidence>
<name>G0WKS7_KARVE</name>
<sequence length="515" mass="56048">MALSTSPPCTRRLFGNGENNAANAHFEGDHLKVAIIHHDDMQLHIPPRYQEIYEVPRRIIAIENRLKGLDLKVGFPPEGNFGGRMQLLPASPAKTKQLVFGSPAVKKRRRSSYSSGPPEEGSAWEACRAVEAPLVEDSDILLVHSKRHLEEVTEACSLARSASAAFQPLSPGVKLQRNLQESVDNDLYYSPDSLVAFKRAAGGAIEAVRQLFCIDRISGLASRRSQVRSSFAIVRPPGHHCCCNKLLAFVFNNSAIAAAHARKVLGIPRVAILDWDYHHGDGTQRVFYQDADVLTISVHVALTSDGLAFPCKKDMDFTCNGHLKGRGYNINIPWPHDAIGLIEYTEAFQTIVIPAIQAFQPGLLLIASGFDAVAGDTLAGTCLQAYDFYNLTQQLLTSNLPIAVILEGGYSPSLLAEASINVVHALLGRDPPPQKSTSPNAIAKVARTGGGPGCNIKARCVLDAIRRRLNTLPPWATMKSPGHDRYFQEDEDQSASSKDGAARLSTLIEELASDH</sequence>
<keyword evidence="6" id="KW-0156">Chromatin regulator</keyword>
<protein>
    <recommendedName>
        <fullName evidence="3">histone deacetylase</fullName>
        <ecNumber evidence="3">3.5.1.98</ecNumber>
    </recommendedName>
</protein>
<dbReference type="GO" id="GO:0141221">
    <property type="term" value="F:histone deacetylase activity, hydrolytic mechanism"/>
    <property type="evidence" value="ECO:0007669"/>
    <property type="project" value="UniProtKB-EC"/>
</dbReference>
<dbReference type="InterPro" id="IPR000286">
    <property type="entry name" value="HDACs"/>
</dbReference>
<evidence type="ECO:0000256" key="10">
    <source>
        <dbReference type="SAM" id="MobiDB-lite"/>
    </source>
</evidence>
<evidence type="ECO:0000256" key="1">
    <source>
        <dbReference type="ARBA" id="ARBA00004123"/>
    </source>
</evidence>
<proteinExistence type="evidence at transcript level"/>
<comment type="similarity">
    <text evidence="2">Belongs to the histone deacetylase family. HD type 2 subfamily.</text>
</comment>
<dbReference type="PANTHER" id="PTHR10625">
    <property type="entry name" value="HISTONE DEACETYLASE HDAC1-RELATED"/>
    <property type="match status" value="1"/>
</dbReference>
<dbReference type="Gene3D" id="3.40.800.20">
    <property type="entry name" value="Histone deacetylase domain"/>
    <property type="match status" value="1"/>
</dbReference>
<evidence type="ECO:0000256" key="7">
    <source>
        <dbReference type="ARBA" id="ARBA00023015"/>
    </source>
</evidence>
<reference evidence="12" key="1">
    <citation type="submission" date="2010-05" db="EMBL/GenBank/DDBJ databases">
        <title>Full-length cDNAs of dinoflagellates Amphidinium carterae and Karlodinium veneficum.</title>
        <authorList>
            <person name="Zhang H."/>
            <person name="Zhuang Y."/>
            <person name="Place A."/>
            <person name="Gaasterland T."/>
            <person name="Rogers Y.-H."/>
            <person name="Gill J."/>
            <person name="Lin S."/>
        </authorList>
    </citation>
    <scope>NUCLEOTIDE SEQUENCE</scope>
    <source>
        <strain evidence="12">CCMP2778</strain>
    </source>
</reference>
<keyword evidence="5" id="KW-0378">Hydrolase</keyword>
<dbReference type="AlphaFoldDB" id="G0WKS7"/>
<dbReference type="PANTHER" id="PTHR10625:SF5">
    <property type="entry name" value="HISTONE DEACETYLASE"/>
    <property type="match status" value="1"/>
</dbReference>
<evidence type="ECO:0000256" key="9">
    <source>
        <dbReference type="ARBA" id="ARBA00023242"/>
    </source>
</evidence>
<feature type="region of interest" description="Disordered" evidence="10">
    <location>
        <begin position="100"/>
        <end position="121"/>
    </location>
</feature>
<dbReference type="Pfam" id="PF00850">
    <property type="entry name" value="Hist_deacetyl"/>
    <property type="match status" value="1"/>
</dbReference>
<comment type="subcellular location">
    <subcellularLocation>
        <location evidence="1">Nucleus</location>
    </subcellularLocation>
</comment>
<dbReference type="GO" id="GO:0040029">
    <property type="term" value="P:epigenetic regulation of gene expression"/>
    <property type="evidence" value="ECO:0007669"/>
    <property type="project" value="TreeGrafter"/>
</dbReference>
<keyword evidence="4" id="KW-0678">Repressor</keyword>
<dbReference type="EMBL" id="HM245438">
    <property type="protein sequence ID" value="ADK66833.1"/>
    <property type="molecule type" value="mRNA"/>
</dbReference>
<evidence type="ECO:0000259" key="11">
    <source>
        <dbReference type="Pfam" id="PF00850"/>
    </source>
</evidence>